<dbReference type="PANTHER" id="PTHR43788">
    <property type="entry name" value="DNA2/NAM7 HELICASE FAMILY MEMBER"/>
    <property type="match status" value="1"/>
</dbReference>
<evidence type="ECO:0000256" key="7">
    <source>
        <dbReference type="ARBA" id="ARBA00022840"/>
    </source>
</evidence>
<dbReference type="CDD" id="cd17933">
    <property type="entry name" value="DEXSc_RecD-like"/>
    <property type="match status" value="1"/>
</dbReference>
<dbReference type="PANTHER" id="PTHR43788:SF6">
    <property type="entry name" value="DNA HELICASE B"/>
    <property type="match status" value="1"/>
</dbReference>
<dbReference type="Pfam" id="PF21185">
    <property type="entry name" value="RecD_N"/>
    <property type="match status" value="1"/>
</dbReference>
<reference evidence="14 15" key="1">
    <citation type="submission" date="2012-06" db="EMBL/GenBank/DDBJ databases">
        <title>Complete sequence of Thiocystis violascens DSM 198.</title>
        <authorList>
            <consortium name="US DOE Joint Genome Institute"/>
            <person name="Lucas S."/>
            <person name="Han J."/>
            <person name="Lapidus A."/>
            <person name="Cheng J.-F."/>
            <person name="Goodwin L."/>
            <person name="Pitluck S."/>
            <person name="Peters L."/>
            <person name="Ovchinnikova G."/>
            <person name="Teshima H."/>
            <person name="Detter J.C."/>
            <person name="Han C."/>
            <person name="Tapia R."/>
            <person name="Land M."/>
            <person name="Hauser L."/>
            <person name="Kyrpides N."/>
            <person name="Ivanova N."/>
            <person name="Pagani I."/>
            <person name="Vogl K."/>
            <person name="Liu Z."/>
            <person name="Frigaard N.-U."/>
            <person name="Bryant D."/>
            <person name="Woyke T."/>
        </authorList>
    </citation>
    <scope>NUCLEOTIDE SEQUENCE [LARGE SCALE GENOMIC DNA]</scope>
    <source>
        <strain evidence="15">ATCC 17096 / DSM 198 / 6111</strain>
    </source>
</reference>
<gene>
    <name evidence="11" type="primary">recD</name>
    <name evidence="14" type="ordered locus">Thivi_2027</name>
</gene>
<name>I3YAG6_THIV6</name>
<evidence type="ECO:0000256" key="6">
    <source>
        <dbReference type="ARBA" id="ARBA00022839"/>
    </source>
</evidence>
<keyword evidence="10 11" id="KW-0413">Isomerase</keyword>
<dbReference type="RefSeq" id="WP_014778440.1">
    <property type="nucleotide sequence ID" value="NC_018012.1"/>
</dbReference>
<evidence type="ECO:0000256" key="5">
    <source>
        <dbReference type="ARBA" id="ARBA00022806"/>
    </source>
</evidence>
<feature type="binding site" evidence="11">
    <location>
        <begin position="227"/>
        <end position="234"/>
    </location>
    <ligand>
        <name>ATP</name>
        <dbReference type="ChEBI" id="CHEBI:30616"/>
    </ligand>
</feature>
<organism evidence="14 15">
    <name type="scientific">Thiocystis violascens (strain ATCC 17096 / DSM 198 / 6111)</name>
    <name type="common">Chromatium violascens</name>
    <dbReference type="NCBI Taxonomy" id="765911"/>
    <lineage>
        <taxon>Bacteria</taxon>
        <taxon>Pseudomonadati</taxon>
        <taxon>Pseudomonadota</taxon>
        <taxon>Gammaproteobacteria</taxon>
        <taxon>Chromatiales</taxon>
        <taxon>Chromatiaceae</taxon>
        <taxon>Thiocystis</taxon>
    </lineage>
</organism>
<evidence type="ECO:0000256" key="11">
    <source>
        <dbReference type="HAMAP-Rule" id="MF_01487"/>
    </source>
</evidence>
<dbReference type="Pfam" id="PF13245">
    <property type="entry name" value="AAA_19"/>
    <property type="match status" value="1"/>
</dbReference>
<dbReference type="InterPro" id="IPR006344">
    <property type="entry name" value="RecD"/>
</dbReference>
<keyword evidence="5 11" id="KW-0347">Helicase</keyword>
<dbReference type="InterPro" id="IPR049550">
    <property type="entry name" value="RecD_N"/>
</dbReference>
<dbReference type="KEGG" id="tvi:Thivi_2027"/>
<dbReference type="STRING" id="765911.Thivi_2027"/>
<evidence type="ECO:0000259" key="13">
    <source>
        <dbReference type="Pfam" id="PF21185"/>
    </source>
</evidence>
<dbReference type="GO" id="GO:0000724">
    <property type="term" value="P:double-strand break repair via homologous recombination"/>
    <property type="evidence" value="ECO:0007669"/>
    <property type="project" value="UniProtKB-UniRule"/>
</dbReference>
<dbReference type="InterPro" id="IPR041851">
    <property type="entry name" value="RecD_N_sf"/>
</dbReference>
<dbReference type="Proteomes" id="UP000006062">
    <property type="component" value="Chromosome"/>
</dbReference>
<dbReference type="GO" id="GO:0043139">
    <property type="term" value="F:5'-3' DNA helicase activity"/>
    <property type="evidence" value="ECO:0007669"/>
    <property type="project" value="UniProtKB-UniRule"/>
</dbReference>
<dbReference type="GO" id="GO:0003677">
    <property type="term" value="F:DNA binding"/>
    <property type="evidence" value="ECO:0007669"/>
    <property type="project" value="UniProtKB-UniRule"/>
</dbReference>
<dbReference type="InterPro" id="IPR027417">
    <property type="entry name" value="P-loop_NTPase"/>
</dbReference>
<comment type="catalytic activity">
    <reaction evidence="11">
        <text>ATP + H2O = ADP + phosphate + H(+)</text>
        <dbReference type="Rhea" id="RHEA:13065"/>
        <dbReference type="ChEBI" id="CHEBI:15377"/>
        <dbReference type="ChEBI" id="CHEBI:15378"/>
        <dbReference type="ChEBI" id="CHEBI:30616"/>
        <dbReference type="ChEBI" id="CHEBI:43474"/>
        <dbReference type="ChEBI" id="CHEBI:456216"/>
        <dbReference type="EC" id="5.6.2.3"/>
    </reaction>
</comment>
<dbReference type="AlphaFoldDB" id="I3YAG6"/>
<feature type="domain" description="RecBCD enzyme subunit RecD N-terminal" evidence="13">
    <location>
        <begin position="35"/>
        <end position="151"/>
    </location>
</feature>
<evidence type="ECO:0000256" key="10">
    <source>
        <dbReference type="ARBA" id="ARBA00023235"/>
    </source>
</evidence>
<dbReference type="Gene3D" id="3.40.50.300">
    <property type="entry name" value="P-loop containing nucleotide triphosphate hydrolases"/>
    <property type="match status" value="3"/>
</dbReference>
<dbReference type="HOGENOM" id="CLU_007524_1_2_6"/>
<accession>I3YAG6</accession>
<dbReference type="CDD" id="cd18809">
    <property type="entry name" value="SF1_C_RecD"/>
    <property type="match status" value="1"/>
</dbReference>
<keyword evidence="8 11" id="KW-0238">DNA-binding</keyword>
<dbReference type="EMBL" id="CP003154">
    <property type="protein sequence ID" value="AFL73984.1"/>
    <property type="molecule type" value="Genomic_DNA"/>
</dbReference>
<comment type="similarity">
    <text evidence="11">Belongs to the RecD family.</text>
</comment>
<dbReference type="OrthoDB" id="9803432at2"/>
<keyword evidence="4 11" id="KW-0378">Hydrolase</keyword>
<dbReference type="HAMAP" id="MF_01487">
    <property type="entry name" value="RecD"/>
    <property type="match status" value="1"/>
</dbReference>
<dbReference type="InterPro" id="IPR027785">
    <property type="entry name" value="UvrD-like_helicase_C"/>
</dbReference>
<feature type="domain" description="UvrD-like helicase C-terminal" evidence="12">
    <location>
        <begin position="684"/>
        <end position="730"/>
    </location>
</feature>
<keyword evidence="2 11" id="KW-0547">Nucleotide-binding</keyword>
<dbReference type="GO" id="GO:0008854">
    <property type="term" value="F:exodeoxyribonuclease V activity"/>
    <property type="evidence" value="ECO:0007669"/>
    <property type="project" value="InterPro"/>
</dbReference>
<dbReference type="NCBIfam" id="TIGR01447">
    <property type="entry name" value="recD"/>
    <property type="match status" value="1"/>
</dbReference>
<evidence type="ECO:0000313" key="14">
    <source>
        <dbReference type="EMBL" id="AFL73984.1"/>
    </source>
</evidence>
<dbReference type="Gene3D" id="1.10.10.1020">
    <property type="entry name" value="RecBCD complex, subunit RecD, N-terminal domain"/>
    <property type="match status" value="1"/>
</dbReference>
<dbReference type="GO" id="GO:0016887">
    <property type="term" value="F:ATP hydrolysis activity"/>
    <property type="evidence" value="ECO:0007669"/>
    <property type="project" value="RHEA"/>
</dbReference>
<dbReference type="EC" id="5.6.2.3" evidence="11"/>
<comment type="miscellaneous">
    <text evidence="11">In the RecBCD complex, RecB has a slow 3'-5' helicase, an exonuclease activity and loads RecA onto ssDNA, RecD has a fast 5'-3' helicase activity, while RecC stimulates the ATPase and processivity of the RecB helicase and contributes to recognition of the Chi site.</text>
</comment>
<evidence type="ECO:0000256" key="4">
    <source>
        <dbReference type="ARBA" id="ARBA00022801"/>
    </source>
</evidence>
<evidence type="ECO:0000256" key="1">
    <source>
        <dbReference type="ARBA" id="ARBA00022722"/>
    </source>
</evidence>
<evidence type="ECO:0000256" key="3">
    <source>
        <dbReference type="ARBA" id="ARBA00022763"/>
    </source>
</evidence>
<protein>
    <recommendedName>
        <fullName evidence="11">RecBCD enzyme subunit RecD</fullName>
        <ecNumber evidence="11">5.6.2.3</ecNumber>
    </recommendedName>
    <alternativeName>
        <fullName evidence="11">DNA 5'-3' helicase subunit RecD</fullName>
    </alternativeName>
    <alternativeName>
        <fullName evidence="11">Exonuclease V subunit RecD</fullName>
        <shortName evidence="11">ExoV subunit RecD</shortName>
    </alternativeName>
    <alternativeName>
        <fullName evidence="11">Helicase/nuclease RecBCD subunit RecD</fullName>
    </alternativeName>
</protein>
<keyword evidence="1 11" id="KW-0540">Nuclease</keyword>
<keyword evidence="9 11" id="KW-0234">DNA repair</keyword>
<dbReference type="InterPro" id="IPR050534">
    <property type="entry name" value="Coronavir_polyprotein_1ab"/>
</dbReference>
<evidence type="ECO:0000313" key="15">
    <source>
        <dbReference type="Proteomes" id="UP000006062"/>
    </source>
</evidence>
<evidence type="ECO:0000256" key="2">
    <source>
        <dbReference type="ARBA" id="ARBA00022741"/>
    </source>
</evidence>
<evidence type="ECO:0000256" key="8">
    <source>
        <dbReference type="ARBA" id="ARBA00023125"/>
    </source>
</evidence>
<comment type="subunit">
    <text evidence="11">Heterotrimer of RecB, RecC and RecD. All subunits contribute to DNA-binding.</text>
</comment>
<dbReference type="GO" id="GO:0009338">
    <property type="term" value="C:exodeoxyribonuclease V complex"/>
    <property type="evidence" value="ECO:0007669"/>
    <property type="project" value="InterPro"/>
</dbReference>
<keyword evidence="7 11" id="KW-0067">ATP-binding</keyword>
<evidence type="ECO:0000256" key="9">
    <source>
        <dbReference type="ARBA" id="ARBA00023204"/>
    </source>
</evidence>
<proteinExistence type="inferred from homology"/>
<keyword evidence="6 11" id="KW-0269">Exonuclease</keyword>
<dbReference type="Pfam" id="PF13538">
    <property type="entry name" value="UvrD_C_2"/>
    <property type="match status" value="1"/>
</dbReference>
<dbReference type="eggNOG" id="COG0507">
    <property type="taxonomic scope" value="Bacteria"/>
</dbReference>
<comment type="function">
    <text evidence="11">A helicase/nuclease that prepares dsDNA breaks (DSB) for recombinational DNA repair. Binds to DSBs and unwinds DNA via a highly rapid and processive ATP-dependent bidirectional helicase activity. Unwinds dsDNA until it encounters a Chi (crossover hotspot instigator) sequence from the 3' direction. Cuts ssDNA a few nucleotides 3' to the Chi site. The properties and activities of the enzyme are changed at Chi. The Chi-altered holoenzyme produces a long 3'-ssDNA overhang and facilitates RecA-binding to the ssDNA for homologous DNA recombination and repair. Holoenzyme degrades any linearized DNA that is unable to undergo homologous recombination. In the holoenzyme this subunit has ssDNA-dependent ATPase and 5'-3' helicase activity. When added to pre-assembled RecBC greatly stimulates nuclease activity and augments holoenzyme processivity. Negatively regulates the RecA-loading ability of RecBCD.</text>
</comment>
<dbReference type="GO" id="GO:0017116">
    <property type="term" value="F:single-stranded DNA helicase activity"/>
    <property type="evidence" value="ECO:0007669"/>
    <property type="project" value="TreeGrafter"/>
</dbReference>
<dbReference type="GO" id="GO:0005524">
    <property type="term" value="F:ATP binding"/>
    <property type="evidence" value="ECO:0007669"/>
    <property type="project" value="UniProtKB-UniRule"/>
</dbReference>
<dbReference type="SUPFAM" id="SSF52540">
    <property type="entry name" value="P-loop containing nucleoside triphosphate hydrolases"/>
    <property type="match status" value="2"/>
</dbReference>
<keyword evidence="3 11" id="KW-0227">DNA damage</keyword>
<sequence length="766" mass="82955">MDTRTSHPFALSGVEGFAPVEAEDLLARLRAWADAGALRALDLALTRFIHRHGPETDTAVLLAVALTSERNGHGHVCLDLAGARERPDALLTRLRDDVDTAAEVRADLSALLRGLTLADWVGRLSRSPAVHNRLDRDATDDAASPLVLEGTPARPLLYLRRYWRYESRILDGIRARLDQRLELPETDLRALLDALFVVDQDAASDPCDWQKIACALAARSAFAIVTGGPGTGKTTTVVRLLALLQGLAIGRGQPPLRIRLAAPTGKAAARLNESIAARVADLPLDAVPNGEQVRREIPTEVTTLHRLLGSIPDSRHFRHHAGHPLPADLVVVDEASMVDVEMMARLLEALRPDARLILLGDKDQLASVEAGAVLGDLCQRARAAHYLPVTRDWLRRVTGATIPDTYLDDAGEPLDQAIVMLRKSYRFKPEGGIGALAALVNDDRRHDDTPERQPPTARLSAVLSLFERQRSVSDGKLGRIDAIQLRDTGSPEFAALVRDGYRAYLTRMRDEDPGDDATRDALDRWARAVLKAQEGFQLLTALRQGPWGVEGLNRRIVEVLKDAGLLSGGDALGTAGADRHWFAGRPVLVTRNDYGLHLMNGDIGITLALPLAPRGVEGPALSGVAGPVLSGVAGPVLSGVEGAELGGQEIGARRRVLRVAFPAGDGSGGIRWILPSRLQAVETVFAMTVHKSQGSEFDHTVLILPDTSNPVLTRELVYTGITRSRHAFTLLYREPSVLGDALERRVRRVSGIGLSRGQTLDECNDA</sequence>
<keyword evidence="15" id="KW-1185">Reference proteome</keyword>
<evidence type="ECO:0000259" key="12">
    <source>
        <dbReference type="Pfam" id="PF13538"/>
    </source>
</evidence>